<dbReference type="SMART" id="SM00091">
    <property type="entry name" value="PAS"/>
    <property type="match status" value="2"/>
</dbReference>
<dbReference type="PROSITE" id="PS50112">
    <property type="entry name" value="PAS"/>
    <property type="match status" value="1"/>
</dbReference>
<dbReference type="InterPro" id="IPR002197">
    <property type="entry name" value="HTH_Fis"/>
</dbReference>
<dbReference type="GO" id="GO:0043565">
    <property type="term" value="F:sequence-specific DNA binding"/>
    <property type="evidence" value="ECO:0007669"/>
    <property type="project" value="InterPro"/>
</dbReference>
<keyword evidence="3" id="KW-1185">Reference proteome</keyword>
<evidence type="ECO:0000259" key="1">
    <source>
        <dbReference type="PROSITE" id="PS50112"/>
    </source>
</evidence>
<dbReference type="CDD" id="cd00130">
    <property type="entry name" value="PAS"/>
    <property type="match status" value="2"/>
</dbReference>
<protein>
    <submittedName>
        <fullName evidence="2">Transcriptional regulator PpsR</fullName>
    </submittedName>
</protein>
<gene>
    <name evidence="2" type="primary">ppsR</name>
    <name evidence="2" type="ORF">GV832_02320</name>
</gene>
<evidence type="ECO:0000313" key="3">
    <source>
        <dbReference type="Proteomes" id="UP001193501"/>
    </source>
</evidence>
<reference evidence="2" key="1">
    <citation type="submission" date="2020-01" db="EMBL/GenBank/DDBJ databases">
        <authorList>
            <person name="Chen W.-M."/>
        </authorList>
    </citation>
    <scope>NUCLEOTIDE SEQUENCE</scope>
    <source>
        <strain evidence="2">CYK-10</strain>
    </source>
</reference>
<dbReference type="NCBIfam" id="TIGR02040">
    <property type="entry name" value="PpsR-CrtJ"/>
    <property type="match status" value="1"/>
</dbReference>
<sequence length="461" mass="49991">MTKDAGLYEGLAPDLLLQAVTSAFDIALTVAPDLIVREATGMPHVAAAVSGWKGRPLLELFARDSRRKLESRLADGTAGPFHLELNHEPSSGVDLPVRYTLARMGGPGPMILLGRDLRPMAEVQQRLVEAQLALQRDHEAQREIETRYRVLMEANGAPIVIISTTTGRIIDANKAALEMIGASRGDLLDSPAAQEFEGRRRGEFLDALSRIALADTPSTLELTVRRTRKRIQVSPTLFRAAGDKLLLCRIDLTDDARAQNDELGHALGRLYQTGVDGLVFLDGDGIIKAANEAFLNLTDVPSPASMIGRSLGEFLSRGDVDLKVLLENVKRVGRLRHYATRLNTDFGGQIAVEMSATYLQDRGQSVVGLVIRDASAAEGMRLPVGPAGNEGLRNVMQLVGYSALKEIVAETTEIIEKMCIEAALELTGNNRAAAAELLSLSRQSLYVKLRKFGLLAKNGAE</sequence>
<dbReference type="InterPro" id="IPR011785">
    <property type="entry name" value="Tscrpt_reg_PpsR-CrtJ"/>
</dbReference>
<dbReference type="RefSeq" id="WP_168773216.1">
    <property type="nucleotide sequence ID" value="NZ_JAABNR010000002.1"/>
</dbReference>
<accession>A0AAE4Y751</accession>
<dbReference type="Proteomes" id="UP001193501">
    <property type="component" value="Unassembled WGS sequence"/>
</dbReference>
<feature type="domain" description="PAS" evidence="1">
    <location>
        <begin position="144"/>
        <end position="196"/>
    </location>
</feature>
<dbReference type="SUPFAM" id="SSF46689">
    <property type="entry name" value="Homeodomain-like"/>
    <property type="match status" value="1"/>
</dbReference>
<dbReference type="InterPro" id="IPR000014">
    <property type="entry name" value="PAS"/>
</dbReference>
<proteinExistence type="predicted"/>
<dbReference type="SUPFAM" id="SSF55785">
    <property type="entry name" value="PYP-like sensor domain (PAS domain)"/>
    <property type="match status" value="2"/>
</dbReference>
<name>A0AAE4Y751_9RHOB</name>
<dbReference type="PRINTS" id="PR01590">
    <property type="entry name" value="HTHFIS"/>
</dbReference>
<dbReference type="Gene3D" id="1.10.10.60">
    <property type="entry name" value="Homeodomain-like"/>
    <property type="match status" value="1"/>
</dbReference>
<dbReference type="Pfam" id="PF13426">
    <property type="entry name" value="PAS_9"/>
    <property type="match status" value="1"/>
</dbReference>
<dbReference type="AlphaFoldDB" id="A0AAE4Y751"/>
<dbReference type="InterPro" id="IPR009057">
    <property type="entry name" value="Homeodomain-like_sf"/>
</dbReference>
<dbReference type="EMBL" id="JAABNR010000002">
    <property type="protein sequence ID" value="NBZ86402.1"/>
    <property type="molecule type" value="Genomic_DNA"/>
</dbReference>
<dbReference type="Pfam" id="PF02954">
    <property type="entry name" value="HTH_8"/>
    <property type="match status" value="1"/>
</dbReference>
<organism evidence="2 3">
    <name type="scientific">Stagnihabitans tardus</name>
    <dbReference type="NCBI Taxonomy" id="2699202"/>
    <lineage>
        <taxon>Bacteria</taxon>
        <taxon>Pseudomonadati</taxon>
        <taxon>Pseudomonadota</taxon>
        <taxon>Alphaproteobacteria</taxon>
        <taxon>Rhodobacterales</taxon>
        <taxon>Paracoccaceae</taxon>
        <taxon>Stagnihabitans</taxon>
    </lineage>
</organism>
<evidence type="ECO:0000313" key="2">
    <source>
        <dbReference type="EMBL" id="NBZ86402.1"/>
    </source>
</evidence>
<comment type="caution">
    <text evidence="2">The sequence shown here is derived from an EMBL/GenBank/DDBJ whole genome shotgun (WGS) entry which is preliminary data.</text>
</comment>
<dbReference type="Gene3D" id="3.30.450.20">
    <property type="entry name" value="PAS domain"/>
    <property type="match status" value="3"/>
</dbReference>
<dbReference type="NCBIfam" id="TIGR00229">
    <property type="entry name" value="sensory_box"/>
    <property type="match status" value="1"/>
</dbReference>
<dbReference type="InterPro" id="IPR035965">
    <property type="entry name" value="PAS-like_dom_sf"/>
</dbReference>
<dbReference type="Pfam" id="PF13188">
    <property type="entry name" value="PAS_8"/>
    <property type="match status" value="1"/>
</dbReference>